<organism evidence="3 4">
    <name type="scientific">Brassica napus</name>
    <name type="common">Rape</name>
    <dbReference type="NCBI Taxonomy" id="3708"/>
    <lineage>
        <taxon>Eukaryota</taxon>
        <taxon>Viridiplantae</taxon>
        <taxon>Streptophyta</taxon>
        <taxon>Embryophyta</taxon>
        <taxon>Tracheophyta</taxon>
        <taxon>Spermatophyta</taxon>
        <taxon>Magnoliopsida</taxon>
        <taxon>eudicotyledons</taxon>
        <taxon>Gunneridae</taxon>
        <taxon>Pentapetalae</taxon>
        <taxon>rosids</taxon>
        <taxon>malvids</taxon>
        <taxon>Brassicales</taxon>
        <taxon>Brassicaceae</taxon>
        <taxon>Brassiceae</taxon>
        <taxon>Brassica</taxon>
    </lineage>
</organism>
<evidence type="ECO:0000256" key="2">
    <source>
        <dbReference type="ARBA" id="ARBA00023242"/>
    </source>
</evidence>
<dbReference type="PANTHER" id="PTHR12565">
    <property type="entry name" value="STEROL REGULATORY ELEMENT-BINDING PROTEIN"/>
    <property type="match status" value="1"/>
</dbReference>
<evidence type="ECO:0000313" key="3">
    <source>
        <dbReference type="EMBL" id="KAH0894068.1"/>
    </source>
</evidence>
<dbReference type="Proteomes" id="UP000824890">
    <property type="component" value="Unassembled WGS sequence"/>
</dbReference>
<keyword evidence="4" id="KW-1185">Reference proteome</keyword>
<protein>
    <submittedName>
        <fullName evidence="3">Uncharacterized protein</fullName>
    </submittedName>
</protein>
<proteinExistence type="predicted"/>
<name>A0ABQ8APF1_BRANA</name>
<dbReference type="InterPro" id="IPR024097">
    <property type="entry name" value="bHLH_ZIP_TF"/>
</dbReference>
<keyword evidence="2" id="KW-0539">Nucleus</keyword>
<sequence>MSNSETSSEIQKRDYIHVRARRGEATDRHSLAERARREIKQEDEMSTRHCSWMQQSYRKIKHLQAGNSLTISLQQLENRFSFKFLQPRVTN</sequence>
<evidence type="ECO:0000256" key="1">
    <source>
        <dbReference type="ARBA" id="ARBA00004123"/>
    </source>
</evidence>
<comment type="caution">
    <text evidence="3">The sequence shown here is derived from an EMBL/GenBank/DDBJ whole genome shotgun (WGS) entry which is preliminary data.</text>
</comment>
<reference evidence="3 4" key="1">
    <citation type="submission" date="2021-05" db="EMBL/GenBank/DDBJ databases">
        <title>Genome Assembly of Synthetic Allotetraploid Brassica napus Reveals Homoeologous Exchanges between Subgenomes.</title>
        <authorList>
            <person name="Davis J.T."/>
        </authorList>
    </citation>
    <scope>NUCLEOTIDE SEQUENCE [LARGE SCALE GENOMIC DNA]</scope>
    <source>
        <strain evidence="4">cv. Da-Ae</strain>
        <tissue evidence="3">Seedling</tissue>
    </source>
</reference>
<dbReference type="PANTHER" id="PTHR12565:SF404">
    <property type="entry name" value="TRANSCRIPTION FACTOR BEE 2"/>
    <property type="match status" value="1"/>
</dbReference>
<gene>
    <name evidence="3" type="ORF">HID58_056497</name>
</gene>
<evidence type="ECO:0000313" key="4">
    <source>
        <dbReference type="Proteomes" id="UP000824890"/>
    </source>
</evidence>
<comment type="subcellular location">
    <subcellularLocation>
        <location evidence="1">Nucleus</location>
    </subcellularLocation>
</comment>
<dbReference type="EMBL" id="JAGKQM010000013">
    <property type="protein sequence ID" value="KAH0894068.1"/>
    <property type="molecule type" value="Genomic_DNA"/>
</dbReference>
<accession>A0ABQ8APF1</accession>